<dbReference type="InterPro" id="IPR013761">
    <property type="entry name" value="SAM/pointed_sf"/>
</dbReference>
<sequence>MATELHPPEGSISIGPPTTTAQPPDPLPIDHSNPKAGPSATNNPGPSLAPKRQRRPSVRLGEIGCDPSYDHPNRRPNKTWRFHKDPSFAAKASRTRPLTNLVNGGKSNYQDTLEPTENYTVATEFTHRKPKNKKATKRVRANWNKFESVVNNGGVDASGEGIVDSGKIFGEEQRNNNAEFQDFEPEGSESPLLKEQSPVNSVENMGLQYWDQQRRGSRVRVSESNGIIHDEINSQEQRSGQNVAVREWLIGLGLGRYAPVFEIHEVDDEVLPMLTLEDLKDMGISAVGSRRKMYSAILKLQKGFS</sequence>
<keyword evidence="1" id="KW-0677">Repeat</keyword>
<evidence type="ECO:0000256" key="2">
    <source>
        <dbReference type="SAM" id="MobiDB-lite"/>
    </source>
</evidence>
<reference evidence="4 5" key="1">
    <citation type="submission" date="2019-12" db="EMBL/GenBank/DDBJ databases">
        <authorList>
            <person name="Alioto T."/>
            <person name="Alioto T."/>
            <person name="Gomez Garrido J."/>
        </authorList>
    </citation>
    <scope>NUCLEOTIDE SEQUENCE [LARGE SCALE GENOMIC DNA]</scope>
</reference>
<evidence type="ECO:0000313" key="5">
    <source>
        <dbReference type="Proteomes" id="UP000594638"/>
    </source>
</evidence>
<dbReference type="CDD" id="cd09487">
    <property type="entry name" value="SAM_superfamily"/>
    <property type="match status" value="1"/>
</dbReference>
<keyword evidence="5" id="KW-1185">Reference proteome</keyword>
<dbReference type="Gene3D" id="1.10.150.50">
    <property type="entry name" value="Transcription Factor, Ets-1"/>
    <property type="match status" value="1"/>
</dbReference>
<organism evidence="4 5">
    <name type="scientific">Olea europaea subsp. europaea</name>
    <dbReference type="NCBI Taxonomy" id="158383"/>
    <lineage>
        <taxon>Eukaryota</taxon>
        <taxon>Viridiplantae</taxon>
        <taxon>Streptophyta</taxon>
        <taxon>Embryophyta</taxon>
        <taxon>Tracheophyta</taxon>
        <taxon>Spermatophyta</taxon>
        <taxon>Magnoliopsida</taxon>
        <taxon>eudicotyledons</taxon>
        <taxon>Gunneridae</taxon>
        <taxon>Pentapetalae</taxon>
        <taxon>asterids</taxon>
        <taxon>lamiids</taxon>
        <taxon>Lamiales</taxon>
        <taxon>Oleaceae</taxon>
        <taxon>Oleeae</taxon>
        <taxon>Olea</taxon>
    </lineage>
</organism>
<dbReference type="InterPro" id="IPR001660">
    <property type="entry name" value="SAM"/>
</dbReference>
<evidence type="ECO:0000256" key="1">
    <source>
        <dbReference type="ARBA" id="ARBA00022737"/>
    </source>
</evidence>
<dbReference type="Gramene" id="OE9A065291T1">
    <property type="protein sequence ID" value="OE9A065291C1"/>
    <property type="gene ID" value="OE9A065291"/>
</dbReference>
<proteinExistence type="predicted"/>
<dbReference type="PANTHER" id="PTHR10627:SF69">
    <property type="entry name" value="PROTEIN BICAUDAL C"/>
    <property type="match status" value="1"/>
</dbReference>
<dbReference type="AlphaFoldDB" id="A0A8S0UW57"/>
<feature type="region of interest" description="Disordered" evidence="2">
    <location>
        <begin position="1"/>
        <end position="88"/>
    </location>
</feature>
<name>A0A8S0UW57_OLEEU</name>
<evidence type="ECO:0000313" key="4">
    <source>
        <dbReference type="EMBL" id="CAA3022033.1"/>
    </source>
</evidence>
<feature type="domain" description="SAM" evidence="3">
    <location>
        <begin position="245"/>
        <end position="303"/>
    </location>
</feature>
<dbReference type="PROSITE" id="PS50105">
    <property type="entry name" value="SAM_DOMAIN"/>
    <property type="match status" value="1"/>
</dbReference>
<dbReference type="Pfam" id="PF07647">
    <property type="entry name" value="SAM_2"/>
    <property type="match status" value="1"/>
</dbReference>
<dbReference type="SUPFAM" id="SSF47769">
    <property type="entry name" value="SAM/Pointed domain"/>
    <property type="match status" value="1"/>
</dbReference>
<dbReference type="OrthoDB" id="539213at2759"/>
<evidence type="ECO:0000259" key="3">
    <source>
        <dbReference type="PROSITE" id="PS50105"/>
    </source>
</evidence>
<protein>
    <submittedName>
        <fullName evidence="4">Myb A</fullName>
    </submittedName>
</protein>
<dbReference type="Proteomes" id="UP000594638">
    <property type="component" value="Unassembled WGS sequence"/>
</dbReference>
<dbReference type="PANTHER" id="PTHR10627">
    <property type="entry name" value="SCP160"/>
    <property type="match status" value="1"/>
</dbReference>
<dbReference type="EMBL" id="CACTIH010009063">
    <property type="protein sequence ID" value="CAA3022033.1"/>
    <property type="molecule type" value="Genomic_DNA"/>
</dbReference>
<gene>
    <name evidence="4" type="ORF">OLEA9_A065291</name>
</gene>
<accession>A0A8S0UW57</accession>
<comment type="caution">
    <text evidence="4">The sequence shown here is derived from an EMBL/GenBank/DDBJ whole genome shotgun (WGS) entry which is preliminary data.</text>
</comment>
<dbReference type="SMART" id="SM00454">
    <property type="entry name" value="SAM"/>
    <property type="match status" value="1"/>
</dbReference>